<dbReference type="InterPro" id="IPR010281">
    <property type="entry name" value="DUF885"/>
</dbReference>
<accession>A0A7W3Y6K1</accession>
<reference evidence="2 3" key="1">
    <citation type="submission" date="2020-08" db="EMBL/GenBank/DDBJ databases">
        <authorList>
            <person name="Xu S."/>
            <person name="Li A."/>
        </authorList>
    </citation>
    <scope>NUCLEOTIDE SEQUENCE [LARGE SCALE GENOMIC DNA]</scope>
    <source>
        <strain evidence="2 3">119BY6-57</strain>
    </source>
</reference>
<name>A0A7W3Y6K1_9GAMM</name>
<gene>
    <name evidence="2" type="ORF">H4F98_10505</name>
</gene>
<proteinExistence type="predicted"/>
<comment type="caution">
    <text evidence="2">The sequence shown here is derived from an EMBL/GenBank/DDBJ whole genome shotgun (WGS) entry which is preliminary data.</text>
</comment>
<dbReference type="Pfam" id="PF05960">
    <property type="entry name" value="DUF885"/>
    <property type="match status" value="1"/>
</dbReference>
<evidence type="ECO:0000313" key="3">
    <source>
        <dbReference type="Proteomes" id="UP000523196"/>
    </source>
</evidence>
<dbReference type="PANTHER" id="PTHR33361">
    <property type="entry name" value="GLR0591 PROTEIN"/>
    <property type="match status" value="1"/>
</dbReference>
<organism evidence="2 3">
    <name type="scientific">Marilutibacter spongiae</name>
    <dbReference type="NCBI Taxonomy" id="2025720"/>
    <lineage>
        <taxon>Bacteria</taxon>
        <taxon>Pseudomonadati</taxon>
        <taxon>Pseudomonadota</taxon>
        <taxon>Gammaproteobacteria</taxon>
        <taxon>Lysobacterales</taxon>
        <taxon>Lysobacteraceae</taxon>
        <taxon>Marilutibacter</taxon>
    </lineage>
</organism>
<evidence type="ECO:0000256" key="1">
    <source>
        <dbReference type="SAM" id="MobiDB-lite"/>
    </source>
</evidence>
<dbReference type="AlphaFoldDB" id="A0A7W3Y6K1"/>
<dbReference type="Proteomes" id="UP000523196">
    <property type="component" value="Unassembled WGS sequence"/>
</dbReference>
<sequence length="645" mass="72582">MLGRCAGQDGDAPTARKDRRPRTHPLHEELQMTLPRLARTPLTAALAVAIAFTGLALAPAQAAHAQAALPLSAAMATDAAKAARLDALYEQYWEESLELNPLSATFQGDPRYNDRLPNFLSADYRQKSHDFTTRWLKTIEDIGPEGLDGQDLISYEMFVRDQKNELAGEQFPGWQQPINQFYNLAAMAVQLGSGTGAQPFKTVEDYDNWTRRASQVPVLFDQAIANMKVGVENGVVQPRALMEKVVPQLDALIKDDPTQTLFWGPIKNMPESFSEADRTRLTAEYKALIADTLMPAYGELRSYIVDDYMPHTRDSAGMDALPNGAAWYAFNARQRTTTDLTPAQIHEIGLSEVKRIHGEILEVMKEVGFKGSLQDFFRFMQDDPRFSFETEDALLAYYRGLEDKIDAHVPKLFSLTPKAPFEIRPVEPFRAQSAAGGSYMSPSEDGTRPGIFYVNTYDLPTRKTWDAEDLYLHEAIPGHHFQLALQQELTNLPKFRRFGGETAFTEGWGLYAESLGKDLGVYTDPYNYFGYLQNELWRAIRLVVDTGLHSKGWTREQVIKYMLDNSAESETQSTAEAERYMAIPGQALAYKIGELKIKELRARAEKALGDRFDIREFHAEVLKDGSVPLEVLEGKIDRWIAARQG</sequence>
<keyword evidence="3" id="KW-1185">Reference proteome</keyword>
<evidence type="ECO:0000313" key="2">
    <source>
        <dbReference type="EMBL" id="MBB1061006.1"/>
    </source>
</evidence>
<dbReference type="PANTHER" id="PTHR33361:SF16">
    <property type="entry name" value="DUF885 DOMAIN-CONTAINING PROTEIN"/>
    <property type="match status" value="1"/>
</dbReference>
<protein>
    <submittedName>
        <fullName evidence="2">DUF885 family protein</fullName>
    </submittedName>
</protein>
<feature type="region of interest" description="Disordered" evidence="1">
    <location>
        <begin position="1"/>
        <end position="25"/>
    </location>
</feature>
<dbReference type="EMBL" id="JACHTF010000010">
    <property type="protein sequence ID" value="MBB1061006.1"/>
    <property type="molecule type" value="Genomic_DNA"/>
</dbReference>